<sequence>MSPVDETQAQAQRTETPPPTANEINDNIISDPPPPYPTPRTRRTRRSPRHNRQLHSIHTQIPSVDSYSEQENPLSVGSGAGEHTSSSGPNTDDSEEQGPFLSPTTTTGGLLRNPNNHPHRRLGRPRSLSHASTLSAAPSLGQTVLSLFEQDADHEDGELGAIHLPEDDGLDERHIESMMEDHDGMSLDFSRRNGSDRGGWTSLAGWRRYFRPMGRAVYYRSLVHLLFINFPYALAAWVYLFVFTVTGTTLLVALPLGALLCFLNLLGARAFSRGELALQTTFHSPLSYPAPYPPRPIFTRYREPTTAEIESGRLASGRSSLVPEPSFYKNAYSMFTDPTSYQALFYFIVIKPAITLSLLLVILIFAIPAIILIIPAPAALRAVRRLGKWQANIAVEGLYHAVR</sequence>
<dbReference type="Proteomes" id="UP000290288">
    <property type="component" value="Unassembled WGS sequence"/>
</dbReference>
<protein>
    <submittedName>
        <fullName evidence="3">Uncharacterized protein</fullName>
    </submittedName>
</protein>
<proteinExistence type="predicted"/>
<keyword evidence="4" id="KW-1185">Reference proteome</keyword>
<dbReference type="EMBL" id="SDEE01001275">
    <property type="protein sequence ID" value="RXW12351.1"/>
    <property type="molecule type" value="Genomic_DNA"/>
</dbReference>
<comment type="caution">
    <text evidence="3">The sequence shown here is derived from an EMBL/GenBank/DDBJ whole genome shotgun (WGS) entry which is preliminary data.</text>
</comment>
<reference evidence="3 4" key="1">
    <citation type="submission" date="2019-01" db="EMBL/GenBank/DDBJ databases">
        <title>Draft genome sequence of Psathyrella aberdarensis IHI B618.</title>
        <authorList>
            <person name="Buettner E."/>
            <person name="Kellner H."/>
        </authorList>
    </citation>
    <scope>NUCLEOTIDE SEQUENCE [LARGE SCALE GENOMIC DNA]</scope>
    <source>
        <strain evidence="3 4">IHI B618</strain>
    </source>
</reference>
<evidence type="ECO:0000256" key="1">
    <source>
        <dbReference type="SAM" id="MobiDB-lite"/>
    </source>
</evidence>
<feature type="compositionally biased region" description="Polar residues" evidence="1">
    <location>
        <begin position="102"/>
        <end position="116"/>
    </location>
</feature>
<evidence type="ECO:0000313" key="3">
    <source>
        <dbReference type="EMBL" id="RXW12351.1"/>
    </source>
</evidence>
<feature type="compositionally biased region" description="Basic residues" evidence="1">
    <location>
        <begin position="40"/>
        <end position="55"/>
    </location>
</feature>
<dbReference type="OrthoDB" id="2576477at2759"/>
<feature type="region of interest" description="Disordered" evidence="1">
    <location>
        <begin position="1"/>
        <end position="132"/>
    </location>
</feature>
<keyword evidence="2" id="KW-1133">Transmembrane helix</keyword>
<dbReference type="AlphaFoldDB" id="A0A4Q2D219"/>
<evidence type="ECO:0000313" key="4">
    <source>
        <dbReference type="Proteomes" id="UP000290288"/>
    </source>
</evidence>
<gene>
    <name evidence="3" type="ORF">EST38_g13503</name>
</gene>
<name>A0A4Q2D219_9AGAR</name>
<keyword evidence="2" id="KW-0812">Transmembrane</keyword>
<keyword evidence="2" id="KW-0472">Membrane</keyword>
<feature type="compositionally biased region" description="Polar residues" evidence="1">
    <location>
        <begin position="56"/>
        <end position="75"/>
    </location>
</feature>
<organism evidence="3 4">
    <name type="scientific">Candolleomyces aberdarensis</name>
    <dbReference type="NCBI Taxonomy" id="2316362"/>
    <lineage>
        <taxon>Eukaryota</taxon>
        <taxon>Fungi</taxon>
        <taxon>Dikarya</taxon>
        <taxon>Basidiomycota</taxon>
        <taxon>Agaricomycotina</taxon>
        <taxon>Agaricomycetes</taxon>
        <taxon>Agaricomycetidae</taxon>
        <taxon>Agaricales</taxon>
        <taxon>Agaricineae</taxon>
        <taxon>Psathyrellaceae</taxon>
        <taxon>Candolleomyces</taxon>
    </lineage>
</organism>
<feature type="transmembrane region" description="Helical" evidence="2">
    <location>
        <begin position="248"/>
        <end position="266"/>
    </location>
</feature>
<feature type="transmembrane region" description="Helical" evidence="2">
    <location>
        <begin position="343"/>
        <end position="374"/>
    </location>
</feature>
<evidence type="ECO:0000256" key="2">
    <source>
        <dbReference type="SAM" id="Phobius"/>
    </source>
</evidence>
<feature type="compositionally biased region" description="Polar residues" evidence="1">
    <location>
        <begin position="1"/>
        <end position="15"/>
    </location>
</feature>
<feature type="transmembrane region" description="Helical" evidence="2">
    <location>
        <begin position="217"/>
        <end position="242"/>
    </location>
</feature>
<accession>A0A4Q2D219</accession>